<proteinExistence type="predicted"/>
<feature type="domain" description="Polysaccharide pyruvyl transferase" evidence="2">
    <location>
        <begin position="45"/>
        <end position="318"/>
    </location>
</feature>
<accession>A0ABN2PBR6</accession>
<evidence type="ECO:0000313" key="3">
    <source>
        <dbReference type="EMBL" id="GAA1917033.1"/>
    </source>
</evidence>
<feature type="coiled-coil region" evidence="1">
    <location>
        <begin position="422"/>
        <end position="484"/>
    </location>
</feature>
<sequence>MPEGGRAPTAGARESMKRVLVRVFRDPFQPVNPVRVWRENQVSGNTGNLLFSDAAVRAVACEDVEVTCWTDAEMSERAEEVAERFDHVVIPLANAFRNAYRGRLQSLTSTIRTMATPVTVLGVGAQSSADYDLEAMASVDETAREFARAVLEHSGAIGVRGEFTARYLASLGFDEVEVIGCPSMFVHGDRMPAQKPLADTTTDLAISLGLTPDAPMDAQWLDELVAQHPRLSYIPQDRIDLETMIWGHAEVAGPRSQAGFPSDLSHPVFADRVARIHLDPRSWIEDLRSADLAIGTRIHGVIAGLLAGIPAHLLVHDSRTRELAEHFGIPHTRIDGGRALPSLEEVLAADASSTYRAHPARWEQFSAFLDRQDLPHVWRESAVSTYDDRLPPVTAPVVVDHGRTPTPAEVLAWVEEYHSASVVRLERQAARQRAQLRRQARTASGLRREVKELRRDARAADKRAERLAGRLDELGAQVAELQAAPSGLRERLGAAVRRREE</sequence>
<dbReference type="InterPro" id="IPR007345">
    <property type="entry name" value="Polysacch_pyruvyl_Trfase"/>
</dbReference>
<evidence type="ECO:0000259" key="2">
    <source>
        <dbReference type="Pfam" id="PF04230"/>
    </source>
</evidence>
<evidence type="ECO:0000313" key="4">
    <source>
        <dbReference type="Proteomes" id="UP001501612"/>
    </source>
</evidence>
<dbReference type="Proteomes" id="UP001501612">
    <property type="component" value="Unassembled WGS sequence"/>
</dbReference>
<reference evidence="3 4" key="1">
    <citation type="journal article" date="2019" name="Int. J. Syst. Evol. Microbiol.">
        <title>The Global Catalogue of Microorganisms (GCM) 10K type strain sequencing project: providing services to taxonomists for standard genome sequencing and annotation.</title>
        <authorList>
            <consortium name="The Broad Institute Genomics Platform"/>
            <consortium name="The Broad Institute Genome Sequencing Center for Infectious Disease"/>
            <person name="Wu L."/>
            <person name="Ma J."/>
        </authorList>
    </citation>
    <scope>NUCLEOTIDE SEQUENCE [LARGE SCALE GENOMIC DNA]</scope>
    <source>
        <strain evidence="3 4">JCM 14046</strain>
    </source>
</reference>
<keyword evidence="1" id="KW-0175">Coiled coil</keyword>
<dbReference type="GO" id="GO:0016740">
    <property type="term" value="F:transferase activity"/>
    <property type="evidence" value="ECO:0007669"/>
    <property type="project" value="UniProtKB-KW"/>
</dbReference>
<keyword evidence="3" id="KW-0808">Transferase</keyword>
<gene>
    <name evidence="3" type="ORF">GCM10009737_18090</name>
</gene>
<keyword evidence="4" id="KW-1185">Reference proteome</keyword>
<evidence type="ECO:0000256" key="1">
    <source>
        <dbReference type="SAM" id="Coils"/>
    </source>
</evidence>
<comment type="caution">
    <text evidence="3">The sequence shown here is derived from an EMBL/GenBank/DDBJ whole genome shotgun (WGS) entry which is preliminary data.</text>
</comment>
<name>A0ABN2PBR6_9ACTN</name>
<dbReference type="Pfam" id="PF04230">
    <property type="entry name" value="PS_pyruv_trans"/>
    <property type="match status" value="1"/>
</dbReference>
<protein>
    <submittedName>
        <fullName evidence="3">Polysaccharide pyruvyl transferase family protein</fullName>
    </submittedName>
</protein>
<dbReference type="EMBL" id="BAAAMY010000004">
    <property type="protein sequence ID" value="GAA1917033.1"/>
    <property type="molecule type" value="Genomic_DNA"/>
</dbReference>
<organism evidence="3 4">
    <name type="scientific">Nocardioides lentus</name>
    <dbReference type="NCBI Taxonomy" id="338077"/>
    <lineage>
        <taxon>Bacteria</taxon>
        <taxon>Bacillati</taxon>
        <taxon>Actinomycetota</taxon>
        <taxon>Actinomycetes</taxon>
        <taxon>Propionibacteriales</taxon>
        <taxon>Nocardioidaceae</taxon>
        <taxon>Nocardioides</taxon>
    </lineage>
</organism>